<dbReference type="PATRIC" id="fig|358396.7.peg.1344"/>
<dbReference type="Proteomes" id="UP000186547">
    <property type="component" value="Chromosome"/>
</dbReference>
<evidence type="ECO:0000313" key="5">
    <source>
        <dbReference type="Proteomes" id="UP000186547"/>
    </source>
</evidence>
<dbReference type="RefSeq" id="WP_007141063.1">
    <property type="nucleotide sequence ID" value="NZ_CP019285.1"/>
</dbReference>
<dbReference type="InterPro" id="IPR018638">
    <property type="entry name" value="DUF2061_membrane"/>
</dbReference>
<feature type="domain" description="DUF2061" evidence="1">
    <location>
        <begin position="9"/>
        <end position="42"/>
    </location>
</feature>
<protein>
    <recommendedName>
        <fullName evidence="1">DUF2061 domain-containing protein</fullName>
    </recommendedName>
</protein>
<reference evidence="2 5" key="1">
    <citation type="journal article" date="2011" name="J. Bacteriol.">
        <title>Genome sequence of Halobiforma lacisalsi AJ5, an extremely halophilic archaeon which harbors a bop gene.</title>
        <authorList>
            <person name="Jiang X."/>
            <person name="Wang S."/>
            <person name="Cheng H."/>
            <person name="Huo Y."/>
            <person name="Zhang X."/>
            <person name="Zhu X."/>
            <person name="Han X."/>
            <person name="Ni P."/>
            <person name="Wu M."/>
        </authorList>
    </citation>
    <scope>NUCLEOTIDE SEQUENCE [LARGE SCALE GENOMIC DNA]</scope>
    <source>
        <strain evidence="2 5">AJ5</strain>
    </source>
</reference>
<accession>M0LN23</accession>
<reference evidence="2" key="3">
    <citation type="submission" date="2017-01" db="EMBL/GenBank/DDBJ databases">
        <authorList>
            <person name="Mah S.A."/>
            <person name="Swanson W.J."/>
            <person name="Moy G.W."/>
            <person name="Vacquier V.D."/>
        </authorList>
    </citation>
    <scope>NUCLEOTIDE SEQUENCE</scope>
    <source>
        <strain evidence="2">AJ5</strain>
    </source>
</reference>
<dbReference type="Proteomes" id="UP000011555">
    <property type="component" value="Unassembled WGS sequence"/>
</dbReference>
<dbReference type="KEGG" id="hlc:CHINAEXTREME03420"/>
<evidence type="ECO:0000313" key="3">
    <source>
        <dbReference type="EMBL" id="EMA34906.1"/>
    </source>
</evidence>
<dbReference type="GeneID" id="30920142"/>
<organism evidence="3 4">
    <name type="scientific">Natronobacterium lacisalsi AJ5</name>
    <dbReference type="NCBI Taxonomy" id="358396"/>
    <lineage>
        <taxon>Archaea</taxon>
        <taxon>Methanobacteriati</taxon>
        <taxon>Methanobacteriota</taxon>
        <taxon>Stenosarchaea group</taxon>
        <taxon>Halobacteria</taxon>
        <taxon>Halobacteriales</taxon>
        <taxon>Natrialbaceae</taxon>
        <taxon>Natronobacterium</taxon>
    </lineage>
</organism>
<dbReference type="Pfam" id="PF09834">
    <property type="entry name" value="DUF2061"/>
    <property type="match status" value="1"/>
</dbReference>
<evidence type="ECO:0000313" key="4">
    <source>
        <dbReference type="Proteomes" id="UP000011555"/>
    </source>
</evidence>
<dbReference type="EMBL" id="CP019285">
    <property type="protein sequence ID" value="APW96876.1"/>
    <property type="molecule type" value="Genomic_DNA"/>
</dbReference>
<evidence type="ECO:0000259" key="1">
    <source>
        <dbReference type="Pfam" id="PF09834"/>
    </source>
</evidence>
<gene>
    <name evidence="3" type="ORF">C445_06648</name>
    <name evidence="2" type="ORF">CHINAEXTREME_03420</name>
</gene>
<proteinExistence type="predicted"/>
<reference evidence="3 4" key="2">
    <citation type="journal article" date="2014" name="PLoS Genet.">
        <title>Phylogenetically driven sequencing of extremely halophilic archaea reveals strategies for static and dynamic osmo-response.</title>
        <authorList>
            <person name="Becker E.A."/>
            <person name="Seitzer P.M."/>
            <person name="Tritt A."/>
            <person name="Larsen D."/>
            <person name="Krusor M."/>
            <person name="Yao A.I."/>
            <person name="Wu D."/>
            <person name="Madern D."/>
            <person name="Eisen J.A."/>
            <person name="Darling A.E."/>
            <person name="Facciotti M.T."/>
        </authorList>
    </citation>
    <scope>NUCLEOTIDE SEQUENCE [LARGE SCALE GENOMIC DNA]</scope>
    <source>
        <strain evidence="3 4">AJ5</strain>
    </source>
</reference>
<keyword evidence="4" id="KW-1185">Reference proteome</keyword>
<sequence length="63" mass="7165">MIVDTVLGRAVVTGNVDEAANIGPATDPTKTGTYYGYERVWNRITWGVSVRLRVRFRTRHELE</sequence>
<name>M0LN23_NATLA</name>
<dbReference type="EMBL" id="AOLZ01000030">
    <property type="protein sequence ID" value="EMA34906.1"/>
    <property type="molecule type" value="Genomic_DNA"/>
</dbReference>
<evidence type="ECO:0000313" key="2">
    <source>
        <dbReference type="EMBL" id="APW96876.1"/>
    </source>
</evidence>
<dbReference type="AlphaFoldDB" id="M0LN23"/>